<reference evidence="1" key="1">
    <citation type="journal article" date="2016" name="Proc. Natl. Acad. Sci. U.S.A.">
        <title>Lipid metabolic changes in an early divergent fungus govern the establishment of a mutualistic symbiosis with endobacteria.</title>
        <authorList>
            <person name="Lastovetsky O.A."/>
            <person name="Gaspar M.L."/>
            <person name="Mondo S.J."/>
            <person name="LaButti K.M."/>
            <person name="Sandor L."/>
            <person name="Grigoriev I.V."/>
            <person name="Henry S.A."/>
            <person name="Pawlowska T.E."/>
        </authorList>
    </citation>
    <scope>NUCLEOTIDE SEQUENCE [LARGE SCALE GENOMIC DNA]</scope>
    <source>
        <strain evidence="1">ATCC 52814</strain>
    </source>
</reference>
<organism evidence="1">
    <name type="scientific">Rhizopus microsporus var. microsporus</name>
    <dbReference type="NCBI Taxonomy" id="86635"/>
    <lineage>
        <taxon>Eukaryota</taxon>
        <taxon>Fungi</taxon>
        <taxon>Fungi incertae sedis</taxon>
        <taxon>Mucoromycota</taxon>
        <taxon>Mucoromycotina</taxon>
        <taxon>Mucoromycetes</taxon>
        <taxon>Mucorales</taxon>
        <taxon>Mucorineae</taxon>
        <taxon>Rhizopodaceae</taxon>
        <taxon>Rhizopus</taxon>
    </lineage>
</organism>
<dbReference type="InterPro" id="IPR011009">
    <property type="entry name" value="Kinase-like_dom_sf"/>
</dbReference>
<dbReference type="AlphaFoldDB" id="A0A1X0R3M7"/>
<proteinExistence type="predicted"/>
<protein>
    <submittedName>
        <fullName evidence="1">Uncharacterized protein</fullName>
    </submittedName>
</protein>
<dbReference type="Proteomes" id="UP000242414">
    <property type="component" value="Unassembled WGS sequence"/>
</dbReference>
<dbReference type="VEuPathDB" id="FungiDB:BCV72DRAFT_121243"/>
<name>A0A1X0R3M7_RHIZD</name>
<dbReference type="SUPFAM" id="SSF56112">
    <property type="entry name" value="Protein kinase-like (PK-like)"/>
    <property type="match status" value="1"/>
</dbReference>
<accession>A0A1X0R3M7</accession>
<dbReference type="EMBL" id="KV921920">
    <property type="protein sequence ID" value="ORE06594.1"/>
    <property type="molecule type" value="Genomic_DNA"/>
</dbReference>
<sequence length="95" mass="10867">MDSVIKHLNRSLGCTVLEMLTGTHPWMHLTSLAALYAVKMYMSQYMNNNILTWVLIRLVITSHPKYPLISHPRQRISLSGVSELTLKIDLQQSNC</sequence>
<evidence type="ECO:0000313" key="1">
    <source>
        <dbReference type="EMBL" id="ORE06594.1"/>
    </source>
</evidence>
<gene>
    <name evidence="1" type="ORF">BCV72DRAFT_121243</name>
</gene>